<accession>A0A4R2IN27</accession>
<name>A0A4R2IN27_9PSEU</name>
<reference evidence="1 2" key="1">
    <citation type="submission" date="2019-03" db="EMBL/GenBank/DDBJ databases">
        <title>Genomic Encyclopedia of Type Strains, Phase IV (KMG-IV): sequencing the most valuable type-strain genomes for metagenomic binning, comparative biology and taxonomic classification.</title>
        <authorList>
            <person name="Goeker M."/>
        </authorList>
    </citation>
    <scope>NUCLEOTIDE SEQUENCE [LARGE SCALE GENOMIC DNA]</scope>
    <source>
        <strain evidence="1 2">DSM 45934</strain>
    </source>
</reference>
<evidence type="ECO:0008006" key="3">
    <source>
        <dbReference type="Google" id="ProtNLM"/>
    </source>
</evidence>
<dbReference type="Proteomes" id="UP000295680">
    <property type="component" value="Unassembled WGS sequence"/>
</dbReference>
<sequence length="403" mass="45422">MTTTADRQAASPEGAALAIRRQVPLVTEAERASMRPELMDVIENRKSGLSANWIVGCPLDCGYCVRHLFDNFGMKVPRAIMREAEAADLLTGHPYFQPHVTPIQLLNRATDPMLPVVKPHTFEMLRLLDERELTNHVLVISRWRVEPEDCAVLNSFRNIKITLLITYSGIEHEQVEPVDSTIAATSLRTAFELAERYRTILYWRPIVPGLNDGDEHLSRALDLSRYAHATVFTGLFYKDQIRAYYRDHGLPEPYEEGARRKVFPESLEQRILGVARSRSAGGSPLFRKTSCAVTYAHGDADYNGHYGIRELCDICPAAQVQRCAKAWTPPPAREAAAMAEALDGKLVTINDRAVVVEGLDEQRRYVMQHSLGFQVHDVTKPHHLHRHGRAEIGWPAMTKETTP</sequence>
<dbReference type="RefSeq" id="WP_243727590.1">
    <property type="nucleotide sequence ID" value="NZ_SLWS01000019.1"/>
</dbReference>
<keyword evidence="2" id="KW-1185">Reference proteome</keyword>
<evidence type="ECO:0000313" key="2">
    <source>
        <dbReference type="Proteomes" id="UP000295680"/>
    </source>
</evidence>
<comment type="caution">
    <text evidence="1">The sequence shown here is derived from an EMBL/GenBank/DDBJ whole genome shotgun (WGS) entry which is preliminary data.</text>
</comment>
<dbReference type="EMBL" id="SLWS01000019">
    <property type="protein sequence ID" value="TCO46443.1"/>
    <property type="molecule type" value="Genomic_DNA"/>
</dbReference>
<gene>
    <name evidence="1" type="ORF">EV192_11919</name>
</gene>
<protein>
    <recommendedName>
        <fullName evidence="3">DNA repair photolyase</fullName>
    </recommendedName>
</protein>
<organism evidence="1 2">
    <name type="scientific">Actinocrispum wychmicini</name>
    <dbReference type="NCBI Taxonomy" id="1213861"/>
    <lineage>
        <taxon>Bacteria</taxon>
        <taxon>Bacillati</taxon>
        <taxon>Actinomycetota</taxon>
        <taxon>Actinomycetes</taxon>
        <taxon>Pseudonocardiales</taxon>
        <taxon>Pseudonocardiaceae</taxon>
        <taxon>Actinocrispum</taxon>
    </lineage>
</organism>
<dbReference type="AlphaFoldDB" id="A0A4R2IN27"/>
<proteinExistence type="predicted"/>
<evidence type="ECO:0000313" key="1">
    <source>
        <dbReference type="EMBL" id="TCO46443.1"/>
    </source>
</evidence>